<reference evidence="2" key="1">
    <citation type="journal article" date="2012" name="PLoS ONE">
        <title>Gene sets for utilization of primary and secondary nutrition supplies in the distal gut of endangered iberian lynx.</title>
        <authorList>
            <person name="Alcaide M."/>
            <person name="Messina E."/>
            <person name="Richter M."/>
            <person name="Bargiela R."/>
            <person name="Peplies J."/>
            <person name="Huws S.A."/>
            <person name="Newbold C.J."/>
            <person name="Golyshin P.N."/>
            <person name="Simon M.A."/>
            <person name="Lopez G."/>
            <person name="Yakimov M.M."/>
            <person name="Ferrer M."/>
        </authorList>
    </citation>
    <scope>NUCLEOTIDE SEQUENCE</scope>
</reference>
<dbReference type="AlphaFoldDB" id="J9FWR4"/>
<name>J9FWR4_9ZZZZ</name>
<protein>
    <submittedName>
        <fullName evidence="2">Uncharacterized protein</fullName>
    </submittedName>
</protein>
<proteinExistence type="predicted"/>
<dbReference type="EMBL" id="AMCI01006629">
    <property type="protein sequence ID" value="EJW94012.1"/>
    <property type="molecule type" value="Genomic_DNA"/>
</dbReference>
<accession>J9FWR4</accession>
<evidence type="ECO:0000313" key="2">
    <source>
        <dbReference type="EMBL" id="EJW94012.1"/>
    </source>
</evidence>
<comment type="caution">
    <text evidence="2">The sequence shown here is derived from an EMBL/GenBank/DDBJ whole genome shotgun (WGS) entry which is preliminary data.</text>
</comment>
<organism evidence="2">
    <name type="scientific">gut metagenome</name>
    <dbReference type="NCBI Taxonomy" id="749906"/>
    <lineage>
        <taxon>unclassified sequences</taxon>
        <taxon>metagenomes</taxon>
        <taxon>organismal metagenomes</taxon>
    </lineage>
</organism>
<evidence type="ECO:0000256" key="1">
    <source>
        <dbReference type="SAM" id="MobiDB-lite"/>
    </source>
</evidence>
<gene>
    <name evidence="2" type="ORF">EVA_17886</name>
</gene>
<feature type="region of interest" description="Disordered" evidence="1">
    <location>
        <begin position="188"/>
        <end position="214"/>
    </location>
</feature>
<sequence>MVRLACKKAGISPPTFYKYKREDAEFAAAADVRSRDTMVDIAESALMNRVLEGDTTATIFLLKTRGKYRGWSEKNIPTPEEVRKQEEEAAAMDKRVKQMIEQKKRYIIKLLKKEGKYTAELSYQVELTATLLMRYDMIKKEIFSTTHKCVNVEISREGNTRETISPVEALFLKIHADLQRSLRALGMNTESKERRTDGDDFGEFMKQMQENDDE</sequence>